<evidence type="ECO:0000313" key="2">
    <source>
        <dbReference type="Proteomes" id="UP000318102"/>
    </source>
</evidence>
<sequence length="159" mass="18227">MAKFTVGQLVKVREGLKGGTDIGDTYFSEQMEQFCGQEFTIEDVCDNNYHLQGQDWTFSEEMLEDAIPLVPSRVLEVGQIHRMEIYVERIILNDPATIMFYKTAIYNTTSGVFSEWSETKKVVAKANKSIGDQFTEQKGVDVVLLKAYRKEIERLLRKA</sequence>
<protein>
    <submittedName>
        <fullName evidence="1">Uncharacterized protein</fullName>
    </submittedName>
</protein>
<gene>
    <name evidence="1" type="ORF">FPZ44_24015</name>
</gene>
<dbReference type="EMBL" id="VNJK01000006">
    <property type="protein sequence ID" value="TVX86015.1"/>
    <property type="molecule type" value="Genomic_DNA"/>
</dbReference>
<comment type="caution">
    <text evidence="1">The sequence shown here is derived from an EMBL/GenBank/DDBJ whole genome shotgun (WGS) entry which is preliminary data.</text>
</comment>
<reference evidence="1 2" key="1">
    <citation type="submission" date="2019-07" db="EMBL/GenBank/DDBJ databases">
        <authorList>
            <person name="Kim J."/>
        </authorList>
    </citation>
    <scope>NUCLEOTIDE SEQUENCE [LARGE SCALE GENOMIC DNA]</scope>
    <source>
        <strain evidence="1 2">N4</strain>
    </source>
</reference>
<dbReference type="RefSeq" id="WP_144994772.1">
    <property type="nucleotide sequence ID" value="NZ_VNJK01000006.1"/>
</dbReference>
<keyword evidence="2" id="KW-1185">Reference proteome</keyword>
<accession>A0A559IEE7</accession>
<name>A0A559IEE7_9BACL</name>
<dbReference type="OrthoDB" id="9833132at2"/>
<organism evidence="1 2">
    <name type="scientific">Paenibacillus agilis</name>
    <dbReference type="NCBI Taxonomy" id="3020863"/>
    <lineage>
        <taxon>Bacteria</taxon>
        <taxon>Bacillati</taxon>
        <taxon>Bacillota</taxon>
        <taxon>Bacilli</taxon>
        <taxon>Bacillales</taxon>
        <taxon>Paenibacillaceae</taxon>
        <taxon>Paenibacillus</taxon>
    </lineage>
</organism>
<evidence type="ECO:0000313" key="1">
    <source>
        <dbReference type="EMBL" id="TVX86015.1"/>
    </source>
</evidence>
<proteinExistence type="predicted"/>
<dbReference type="Proteomes" id="UP000318102">
    <property type="component" value="Unassembled WGS sequence"/>
</dbReference>
<dbReference type="AlphaFoldDB" id="A0A559IEE7"/>